<dbReference type="Pfam" id="PF02378">
    <property type="entry name" value="PTS_EIIC"/>
    <property type="match status" value="1"/>
</dbReference>
<evidence type="ECO:0000256" key="8">
    <source>
        <dbReference type="ARBA" id="ARBA00023136"/>
    </source>
</evidence>
<comment type="caution">
    <text evidence="12">The sequence shown here is derived from an EMBL/GenBank/DDBJ whole genome shotgun (WGS) entry which is preliminary data.</text>
</comment>
<gene>
    <name evidence="12" type="ORF">BAU17_02805</name>
</gene>
<feature type="transmembrane region" description="Helical" evidence="10">
    <location>
        <begin position="152"/>
        <end position="175"/>
    </location>
</feature>
<feature type="transmembrane region" description="Helical" evidence="10">
    <location>
        <begin position="402"/>
        <end position="430"/>
    </location>
</feature>
<evidence type="ECO:0000256" key="3">
    <source>
        <dbReference type="ARBA" id="ARBA00022475"/>
    </source>
</evidence>
<evidence type="ECO:0000256" key="6">
    <source>
        <dbReference type="ARBA" id="ARBA00022692"/>
    </source>
</evidence>
<dbReference type="PANTHER" id="PTHR33989">
    <property type="match status" value="1"/>
</dbReference>
<organism evidence="12 13">
    <name type="scientific">Candidatus Enterococcus willemsii</name>
    <dbReference type="NCBI Taxonomy" id="1857215"/>
    <lineage>
        <taxon>Bacteria</taxon>
        <taxon>Bacillati</taxon>
        <taxon>Bacillota</taxon>
        <taxon>Bacilli</taxon>
        <taxon>Lactobacillales</taxon>
        <taxon>Enterococcaceae</taxon>
        <taxon>Enterococcus</taxon>
    </lineage>
</organism>
<feature type="transmembrane region" description="Helical" evidence="10">
    <location>
        <begin position="270"/>
        <end position="291"/>
    </location>
</feature>
<keyword evidence="8 9" id="KW-0472">Membrane</keyword>
<evidence type="ECO:0000256" key="10">
    <source>
        <dbReference type="SAM" id="Phobius"/>
    </source>
</evidence>
<accession>A0ABQ6YW99</accession>
<keyword evidence="5" id="KW-0598">Phosphotransferase system</keyword>
<dbReference type="InterPro" id="IPR003352">
    <property type="entry name" value="PTS_EIIC"/>
</dbReference>
<comment type="subcellular location">
    <subcellularLocation>
        <location evidence="1">Cell membrane</location>
        <topology evidence="1">Multi-pass membrane protein</topology>
    </subcellularLocation>
</comment>
<evidence type="ECO:0000313" key="13">
    <source>
        <dbReference type="Proteomes" id="UP000782705"/>
    </source>
</evidence>
<dbReference type="NCBIfam" id="TIGR00410">
    <property type="entry name" value="lacE"/>
    <property type="match status" value="1"/>
</dbReference>
<keyword evidence="3 9" id="KW-1003">Cell membrane</keyword>
<dbReference type="PANTHER" id="PTHR33989:SF8">
    <property type="entry name" value="PERMEASE IIC COMPONENT"/>
    <property type="match status" value="1"/>
</dbReference>
<evidence type="ECO:0000256" key="7">
    <source>
        <dbReference type="ARBA" id="ARBA00022989"/>
    </source>
</evidence>
<sequence>MKNMEKFIDKFFGPIALYMNSSPFFRALTDAFMRMTSLTLGASVLMIIGFFPIPAWQNWLVTVGIYEDFVAVQNATINALGLFLAFTFAYSFVKINAPKYNPLVSGLLSLAGFMILIPQKYILYTINGAIEELPSQATIQATKELNAFSTDYIGASGILVAIIIGYLIARIYIYLNKKHFVVKLPESVPTNVAESLSPTFIAGAIMIIVFVIRLVFKYTPFLSNYGNIFAFITGVIQTPLQDIVGSPLSLILILSLANFFWYFGIHPQVVYSVITPIVIANSTANIVAYTSGETVPYLMFAVVGVACGTGFGGQGATLGLVISMMRAKSQRYKEMFKLTAVPSIFNINEPLIFGMPIIMNPIFFIPMAIGPLVMGLSAWGLTSLIDLSNYNPTIAFPWTTPALVTMIFRGGISLFLVGVVCLAISVLIWYPFFKVADQKALADEKKLAEEEKKEKTSSTLVTE</sequence>
<comment type="function">
    <text evidence="9">The phosphoenolpyruvate-dependent sugar phosphotransferase system (PTS), a major carbohydrate active -transport system, catalyzes the phosphorylation of incoming sugar substrates concomitant with their translocation across the cell membrane.</text>
</comment>
<feature type="transmembrane region" description="Helical" evidence="10">
    <location>
        <begin position="35"/>
        <end position="55"/>
    </location>
</feature>
<dbReference type="InterPro" id="IPR051088">
    <property type="entry name" value="PTS_Sugar-EIIC/EIIB"/>
</dbReference>
<evidence type="ECO:0000256" key="2">
    <source>
        <dbReference type="ARBA" id="ARBA00022448"/>
    </source>
</evidence>
<feature type="transmembrane region" description="Helical" evidence="10">
    <location>
        <begin position="362"/>
        <end position="382"/>
    </location>
</feature>
<dbReference type="EMBL" id="MAEL01000059">
    <property type="protein sequence ID" value="KAF1301218.1"/>
    <property type="molecule type" value="Genomic_DNA"/>
</dbReference>
<dbReference type="RefSeq" id="WP_161903346.1">
    <property type="nucleotide sequence ID" value="NZ_MAEL01000059.1"/>
</dbReference>
<feature type="transmembrane region" description="Helical" evidence="10">
    <location>
        <begin position="100"/>
        <end position="117"/>
    </location>
</feature>
<keyword evidence="13" id="KW-1185">Reference proteome</keyword>
<keyword evidence="2 9" id="KW-0813">Transport</keyword>
<keyword evidence="4 9" id="KW-0762">Sugar transport</keyword>
<keyword evidence="6 10" id="KW-0812">Transmembrane</keyword>
<dbReference type="PROSITE" id="PS51105">
    <property type="entry name" value="PTS_EIIC_TYPE_3"/>
    <property type="match status" value="1"/>
</dbReference>
<dbReference type="InterPro" id="IPR004796">
    <property type="entry name" value="PTS_IIC_cello"/>
</dbReference>
<feature type="domain" description="PTS EIIC type-3" evidence="11">
    <location>
        <begin position="8"/>
        <end position="432"/>
    </location>
</feature>
<feature type="transmembrane region" description="Helical" evidence="10">
    <location>
        <begin position="196"/>
        <end position="216"/>
    </location>
</feature>
<evidence type="ECO:0000259" key="11">
    <source>
        <dbReference type="PROSITE" id="PS51105"/>
    </source>
</evidence>
<evidence type="ECO:0000256" key="1">
    <source>
        <dbReference type="ARBA" id="ARBA00004651"/>
    </source>
</evidence>
<keyword evidence="7 10" id="KW-1133">Transmembrane helix</keyword>
<feature type="transmembrane region" description="Helical" evidence="10">
    <location>
        <begin position="75"/>
        <end position="93"/>
    </location>
</feature>
<name>A0ABQ6YW99_9ENTE</name>
<dbReference type="Proteomes" id="UP000782705">
    <property type="component" value="Unassembled WGS sequence"/>
</dbReference>
<reference evidence="12 13" key="1">
    <citation type="submission" date="2016-06" db="EMBL/GenBank/DDBJ databases">
        <title>Four novel species of enterococci isolated from chicken manure.</title>
        <authorList>
            <person name="Van Tyne D."/>
        </authorList>
    </citation>
    <scope>NUCLEOTIDE SEQUENCE [LARGE SCALE GENOMIC DNA]</scope>
    <source>
        <strain evidence="12 13">CU12B</strain>
    </source>
</reference>
<evidence type="ECO:0000313" key="12">
    <source>
        <dbReference type="EMBL" id="KAF1301218.1"/>
    </source>
</evidence>
<protein>
    <recommendedName>
        <fullName evidence="9">Permease IIC component</fullName>
    </recommendedName>
</protein>
<dbReference type="InterPro" id="IPR004501">
    <property type="entry name" value="PTS_EIIC_3"/>
</dbReference>
<proteinExistence type="predicted"/>
<evidence type="ECO:0000256" key="5">
    <source>
        <dbReference type="ARBA" id="ARBA00022683"/>
    </source>
</evidence>
<dbReference type="PIRSF" id="PIRSF006351">
    <property type="entry name" value="PTS_EIIC-Cellobiose"/>
    <property type="match status" value="1"/>
</dbReference>
<evidence type="ECO:0000256" key="4">
    <source>
        <dbReference type="ARBA" id="ARBA00022597"/>
    </source>
</evidence>
<feature type="transmembrane region" description="Helical" evidence="10">
    <location>
        <begin position="243"/>
        <end position="263"/>
    </location>
</feature>
<evidence type="ECO:0000256" key="9">
    <source>
        <dbReference type="PIRNR" id="PIRNR006351"/>
    </source>
</evidence>
<feature type="transmembrane region" description="Helical" evidence="10">
    <location>
        <begin position="297"/>
        <end position="322"/>
    </location>
</feature>